<evidence type="ECO:0000256" key="2">
    <source>
        <dbReference type="SAM" id="SignalP"/>
    </source>
</evidence>
<keyword evidence="2" id="KW-0732">Signal</keyword>
<dbReference type="PROSITE" id="PS50090">
    <property type="entry name" value="MYB_LIKE"/>
    <property type="match status" value="1"/>
</dbReference>
<accession>A0AAV7FYZ8</accession>
<dbReference type="EMBL" id="JAGFBR010000019">
    <property type="protein sequence ID" value="KAH0449079.1"/>
    <property type="molecule type" value="Genomic_DNA"/>
</dbReference>
<feature type="signal peptide" evidence="2">
    <location>
        <begin position="1"/>
        <end position="25"/>
    </location>
</feature>
<dbReference type="SUPFAM" id="SSF46689">
    <property type="entry name" value="Homeodomain-like"/>
    <property type="match status" value="1"/>
</dbReference>
<dbReference type="AlphaFoldDB" id="A0AAV7FYZ8"/>
<keyword evidence="5" id="KW-1185">Reference proteome</keyword>
<evidence type="ECO:0000313" key="4">
    <source>
        <dbReference type="EMBL" id="KAH0449079.1"/>
    </source>
</evidence>
<feature type="chain" id="PRO_5043764861" description="Myb-like domain-containing protein" evidence="2">
    <location>
        <begin position="26"/>
        <end position="998"/>
    </location>
</feature>
<dbReference type="CDD" id="cd11660">
    <property type="entry name" value="SANT_TRF"/>
    <property type="match status" value="1"/>
</dbReference>
<feature type="compositionally biased region" description="Polar residues" evidence="1">
    <location>
        <begin position="143"/>
        <end position="153"/>
    </location>
</feature>
<evidence type="ECO:0000256" key="1">
    <source>
        <dbReference type="SAM" id="MobiDB-lite"/>
    </source>
</evidence>
<dbReference type="InterPro" id="IPR001005">
    <property type="entry name" value="SANT/Myb"/>
</dbReference>
<evidence type="ECO:0000313" key="5">
    <source>
        <dbReference type="Proteomes" id="UP000775213"/>
    </source>
</evidence>
<gene>
    <name evidence="4" type="ORF">IEQ34_022879</name>
</gene>
<feature type="domain" description="Myb-like" evidence="3">
    <location>
        <begin position="651"/>
        <end position="707"/>
    </location>
</feature>
<comment type="caution">
    <text evidence="4">The sequence shown here is derived from an EMBL/GenBank/DDBJ whole genome shotgun (WGS) entry which is preliminary data.</text>
</comment>
<proteinExistence type="predicted"/>
<protein>
    <recommendedName>
        <fullName evidence="3">Myb-like domain-containing protein</fullName>
    </recommendedName>
</protein>
<reference evidence="4 5" key="1">
    <citation type="journal article" date="2021" name="Hortic Res">
        <title>Chromosome-scale assembly of the Dendrobium chrysotoxum genome enhances the understanding of orchid evolution.</title>
        <authorList>
            <person name="Zhang Y."/>
            <person name="Zhang G.Q."/>
            <person name="Zhang D."/>
            <person name="Liu X.D."/>
            <person name="Xu X.Y."/>
            <person name="Sun W.H."/>
            <person name="Yu X."/>
            <person name="Zhu X."/>
            <person name="Wang Z.W."/>
            <person name="Zhao X."/>
            <person name="Zhong W.Y."/>
            <person name="Chen H."/>
            <person name="Yin W.L."/>
            <person name="Huang T."/>
            <person name="Niu S.C."/>
            <person name="Liu Z.J."/>
        </authorList>
    </citation>
    <scope>NUCLEOTIDE SEQUENCE [LARGE SCALE GENOMIC DNA]</scope>
    <source>
        <strain evidence="4">Lindl</strain>
    </source>
</reference>
<name>A0AAV7FYZ8_DENCH</name>
<sequence>MTLSFCTFSLPFLLPQWIWVQSMSSDKVLLTYKRKRFSFQTDFIHDTKATNLLPNIQRGSSWISSLKSECDANDEKLNNHHSGKCQCSTCNGRCGFTECLQQHIPPTKEMKQSQITVQKDMGPMVLRSSRVLSSIKVENVSKQATSPTVTRSRSNNKDIIQIDGSGRKSGLDYMTCAEERSTALLAVHDLMGNPINLNVNLATEGVYSSGCPEVGAKMGLHSNNSDDVLFNDAALKEHSCVQLITFSRRAKTKQDAGERITDRNSKIVEKQSVSAISSHCVVGANFGCEGSSQKCRFEEQVNCQPMFLENCVVPSSQVDVADEMAVKVDATSDYTAEVCTGSMIKQRLDTSSECLMPALSAVDTCEEPSKELLAVQPIYVVKDYICPLNTEPSNSGNNAFIFDVEESGSKLITGTNNCEKRIITCMSEERECPAGLQLSVAPTSVSQMNLEANKRSDDVMLENHRDSQSSSTPGCSIVFTDEENDARSKEVEWLESLDNVLREKKKDRGTGSLIVDDVINCREGFTSLTANKSAQQSVNNKTVGIDFVNHLITLPEKISVANLPDPSCEEQLKTDKSTSFTDFLGRYLPSNSGVPLDLNTAAPPSGSHFRDNVSMHNWKHTYSPNGNSSLFKHKHIAEMMLNGKRGSLSDKPKRYSSEWSEEELDFLWIGVRRHGVDNWNAILRDPKLQFAQSRFPEDLALQWEQEQKKLYNGILYPPARPLKTNTFSPSLREGHYNAKAHSYYENPLFTETKLSLGGVYFHKENIVKSSPFGFTYPPTSESSSTCPLLGSFLSMSLHPGAAIRHKSSSSASRSMCQMDHGFHKQFRERSGTQQKPAGLPKSTDLPHWLKEACSSHPSPSDLPWPQFFTAGNATSLIHNDTGLCSPTAKHGEPLTSKDLRGRGILKRKSMISGKNTGIIKIEEASTSIEDSLSINLCVPPIQIPACERPAIGIGASHQKNITDLSNNIPVSVVPNDLVVLDSDASSEETISDDQNRRP</sequence>
<dbReference type="InterPro" id="IPR009057">
    <property type="entry name" value="Homeodomain-like_sf"/>
</dbReference>
<feature type="region of interest" description="Disordered" evidence="1">
    <location>
        <begin position="143"/>
        <end position="163"/>
    </location>
</feature>
<dbReference type="Proteomes" id="UP000775213">
    <property type="component" value="Unassembled WGS sequence"/>
</dbReference>
<organism evidence="4 5">
    <name type="scientific">Dendrobium chrysotoxum</name>
    <name type="common">Orchid</name>
    <dbReference type="NCBI Taxonomy" id="161865"/>
    <lineage>
        <taxon>Eukaryota</taxon>
        <taxon>Viridiplantae</taxon>
        <taxon>Streptophyta</taxon>
        <taxon>Embryophyta</taxon>
        <taxon>Tracheophyta</taxon>
        <taxon>Spermatophyta</taxon>
        <taxon>Magnoliopsida</taxon>
        <taxon>Liliopsida</taxon>
        <taxon>Asparagales</taxon>
        <taxon>Orchidaceae</taxon>
        <taxon>Epidendroideae</taxon>
        <taxon>Malaxideae</taxon>
        <taxon>Dendrobiinae</taxon>
        <taxon>Dendrobium</taxon>
    </lineage>
</organism>
<dbReference type="Gene3D" id="1.10.10.60">
    <property type="entry name" value="Homeodomain-like"/>
    <property type="match status" value="1"/>
</dbReference>
<evidence type="ECO:0000259" key="3">
    <source>
        <dbReference type="PROSITE" id="PS50090"/>
    </source>
</evidence>